<keyword evidence="1" id="KW-1133">Transmembrane helix</keyword>
<keyword evidence="1" id="KW-0472">Membrane</keyword>
<keyword evidence="1" id="KW-0812">Transmembrane</keyword>
<accession>A0A5M3MIT2</accession>
<dbReference type="Proteomes" id="UP000053558">
    <property type="component" value="Unassembled WGS sequence"/>
</dbReference>
<feature type="transmembrane region" description="Helical" evidence="1">
    <location>
        <begin position="366"/>
        <end position="386"/>
    </location>
</feature>
<dbReference type="EMBL" id="JH711582">
    <property type="protein sequence ID" value="EIW78531.1"/>
    <property type="molecule type" value="Genomic_DNA"/>
</dbReference>
<sequence>MARWYIWRGVVYPSCRSTLPDGPWVSLKHQSYYPQTRDPASVPIPRRCRGAQGINTGICCVASTIAPLATRVSYCLWGPTGRPACARLRPRRGSAQIQRVYLKEPNTSGMYVVEDDPDDWYTILKWKTAENFYVVGLAMMYYDWILNLPSEIDFVWRRRMSLASVLYLLLRYMSLAMILLHALWGYNVPMTDEVSLRINIAVYYLISFCIPCIQGIMLMRVCAIYGPSRYVHKILKIGFVIEQVAIQSMTFATYRYGPGTHGIESRFYSWSNCNTEIALQDTLFAPWYFVQLTFELMMLSVSLFCLYRHACEVRARYRRWDWNDLFMTMIRDHTLYFVMYVVWGTMNGTSNLSDSVAPFIREELYNGFNFLLGYIQQYILVPHLVLDMRKRCSVLGDEDVSLNDVSLGSVKFTPPRLSLATMAMTSTSTRNGHQTTDT</sequence>
<feature type="transmembrane region" description="Helical" evidence="1">
    <location>
        <begin position="198"/>
        <end position="222"/>
    </location>
</feature>
<dbReference type="Pfam" id="PF20151">
    <property type="entry name" value="DUF6533"/>
    <property type="match status" value="1"/>
</dbReference>
<feature type="transmembrane region" description="Helical" evidence="1">
    <location>
        <begin position="234"/>
        <end position="254"/>
    </location>
</feature>
<evidence type="ECO:0000313" key="4">
    <source>
        <dbReference type="Proteomes" id="UP000053558"/>
    </source>
</evidence>
<dbReference type="KEGG" id="cput:CONPUDRAFT_167525"/>
<dbReference type="OrthoDB" id="2661111at2759"/>
<evidence type="ECO:0000259" key="2">
    <source>
        <dbReference type="Pfam" id="PF20151"/>
    </source>
</evidence>
<feature type="transmembrane region" description="Helical" evidence="1">
    <location>
        <begin position="328"/>
        <end position="346"/>
    </location>
</feature>
<feature type="domain" description="DUF6533" evidence="2">
    <location>
        <begin position="132"/>
        <end position="175"/>
    </location>
</feature>
<feature type="transmembrane region" description="Helical" evidence="1">
    <location>
        <begin position="165"/>
        <end position="186"/>
    </location>
</feature>
<dbReference type="GeneID" id="19205792"/>
<keyword evidence="4" id="KW-1185">Reference proteome</keyword>
<dbReference type="InterPro" id="IPR045340">
    <property type="entry name" value="DUF6533"/>
</dbReference>
<proteinExistence type="predicted"/>
<gene>
    <name evidence="3" type="ORF">CONPUDRAFT_167525</name>
</gene>
<dbReference type="AlphaFoldDB" id="A0A5M3MIT2"/>
<protein>
    <recommendedName>
        <fullName evidence="2">DUF6533 domain-containing protein</fullName>
    </recommendedName>
</protein>
<comment type="caution">
    <text evidence="3">The sequence shown here is derived from an EMBL/GenBank/DDBJ whole genome shotgun (WGS) entry which is preliminary data.</text>
</comment>
<feature type="transmembrane region" description="Helical" evidence="1">
    <location>
        <begin position="288"/>
        <end position="307"/>
    </location>
</feature>
<dbReference type="RefSeq" id="XP_007771549.1">
    <property type="nucleotide sequence ID" value="XM_007773359.1"/>
</dbReference>
<organism evidence="3 4">
    <name type="scientific">Coniophora puteana (strain RWD-64-598)</name>
    <name type="common">Brown rot fungus</name>
    <dbReference type="NCBI Taxonomy" id="741705"/>
    <lineage>
        <taxon>Eukaryota</taxon>
        <taxon>Fungi</taxon>
        <taxon>Dikarya</taxon>
        <taxon>Basidiomycota</taxon>
        <taxon>Agaricomycotina</taxon>
        <taxon>Agaricomycetes</taxon>
        <taxon>Agaricomycetidae</taxon>
        <taxon>Boletales</taxon>
        <taxon>Coniophorineae</taxon>
        <taxon>Coniophoraceae</taxon>
        <taxon>Coniophora</taxon>
    </lineage>
</organism>
<name>A0A5M3MIT2_CONPW</name>
<evidence type="ECO:0000256" key="1">
    <source>
        <dbReference type="SAM" id="Phobius"/>
    </source>
</evidence>
<evidence type="ECO:0000313" key="3">
    <source>
        <dbReference type="EMBL" id="EIW78531.1"/>
    </source>
</evidence>
<reference evidence="4" key="1">
    <citation type="journal article" date="2012" name="Science">
        <title>The Paleozoic origin of enzymatic lignin decomposition reconstructed from 31 fungal genomes.</title>
        <authorList>
            <person name="Floudas D."/>
            <person name="Binder M."/>
            <person name="Riley R."/>
            <person name="Barry K."/>
            <person name="Blanchette R.A."/>
            <person name="Henrissat B."/>
            <person name="Martinez A.T."/>
            <person name="Otillar R."/>
            <person name="Spatafora J.W."/>
            <person name="Yadav J.S."/>
            <person name="Aerts A."/>
            <person name="Benoit I."/>
            <person name="Boyd A."/>
            <person name="Carlson A."/>
            <person name="Copeland A."/>
            <person name="Coutinho P.M."/>
            <person name="de Vries R.P."/>
            <person name="Ferreira P."/>
            <person name="Findley K."/>
            <person name="Foster B."/>
            <person name="Gaskell J."/>
            <person name="Glotzer D."/>
            <person name="Gorecki P."/>
            <person name="Heitman J."/>
            <person name="Hesse C."/>
            <person name="Hori C."/>
            <person name="Igarashi K."/>
            <person name="Jurgens J.A."/>
            <person name="Kallen N."/>
            <person name="Kersten P."/>
            <person name="Kohler A."/>
            <person name="Kuees U."/>
            <person name="Kumar T.K.A."/>
            <person name="Kuo A."/>
            <person name="LaButti K."/>
            <person name="Larrondo L.F."/>
            <person name="Lindquist E."/>
            <person name="Ling A."/>
            <person name="Lombard V."/>
            <person name="Lucas S."/>
            <person name="Lundell T."/>
            <person name="Martin R."/>
            <person name="McLaughlin D.J."/>
            <person name="Morgenstern I."/>
            <person name="Morin E."/>
            <person name="Murat C."/>
            <person name="Nagy L.G."/>
            <person name="Nolan M."/>
            <person name="Ohm R.A."/>
            <person name="Patyshakuliyeva A."/>
            <person name="Rokas A."/>
            <person name="Ruiz-Duenas F.J."/>
            <person name="Sabat G."/>
            <person name="Salamov A."/>
            <person name="Samejima M."/>
            <person name="Schmutz J."/>
            <person name="Slot J.C."/>
            <person name="St John F."/>
            <person name="Stenlid J."/>
            <person name="Sun H."/>
            <person name="Sun S."/>
            <person name="Syed K."/>
            <person name="Tsang A."/>
            <person name="Wiebenga A."/>
            <person name="Young D."/>
            <person name="Pisabarro A."/>
            <person name="Eastwood D.C."/>
            <person name="Martin F."/>
            <person name="Cullen D."/>
            <person name="Grigoriev I.V."/>
            <person name="Hibbett D.S."/>
        </authorList>
    </citation>
    <scope>NUCLEOTIDE SEQUENCE [LARGE SCALE GENOMIC DNA]</scope>
    <source>
        <strain evidence="4">RWD-64-598 SS2</strain>
    </source>
</reference>